<dbReference type="GO" id="GO:0001786">
    <property type="term" value="F:phosphatidylserine binding"/>
    <property type="evidence" value="ECO:0007669"/>
    <property type="project" value="TreeGrafter"/>
</dbReference>
<feature type="compositionally biased region" description="Low complexity" evidence="2">
    <location>
        <begin position="143"/>
        <end position="155"/>
    </location>
</feature>
<dbReference type="SUPFAM" id="SSF49562">
    <property type="entry name" value="C2 domain (Calcium/lipid-binding domain, CaLB)"/>
    <property type="match status" value="2"/>
</dbReference>
<feature type="domain" description="C2" evidence="3">
    <location>
        <begin position="446"/>
        <end position="579"/>
    </location>
</feature>
<sequence>MFKQIFENKIGEKINNFNNSGKVAFEWMDKFRQSLDLSDKIEKIQQLNSSILNNNLNEQSGLIENPDFNVEVNSNQKVNTQKMTNVKSRKLSANYSSELDEIAPNPHSSPPISPIENNSIPSFNSILSPKNSFRSKNRLDATNSLNNGSSNHLHSPTFQINKSTDSYGSANEFSLSSSSSISQKSTEFNTIGNQLQQSVSITEESSNNSSQFPKKLGNTSKTLIRQSTDLTTSFPLKPFQRINSETVEIPGLNVKVVRYRIENDLGKIEPHLYTKYSSGGIETHQMSAKGKIYFTLRYNEDIQSFSVTINKAELFTSNKTSNSSSSSLSVASINYNSKSQPNSPNLNKPDTYVKVLLLPDKKKKYQTKIQRKTCQPVFEETFYFQLPFEELQHRTLHVAYLEFGRFSKHELIGSVRMSDLNLIKDLQTADVEFVRNLIPLAEDDLELGELTLTLCYLPAAGRLTVTIVKAFNLKAMDINGKSDPYVKVVLLSKGKRIKKKKTSVMKNTLHPVYNESMLFDIPQDLVDQMDMLVQVIDYDRVGSNELIGCVGIGPTFNGIGRDHWYRMLENPRKPITQTYFLRDNSFLKDGLPAKIEKALHTDRQASIDSRNSDY</sequence>
<dbReference type="Pfam" id="PF00168">
    <property type="entry name" value="C2"/>
    <property type="match status" value="2"/>
</dbReference>
<name>A0A813PS21_9BILA</name>
<protein>
    <recommendedName>
        <fullName evidence="3">C2 domain-containing protein</fullName>
    </recommendedName>
</protein>
<proteinExistence type="predicted"/>
<dbReference type="PROSITE" id="PS50004">
    <property type="entry name" value="C2"/>
    <property type="match status" value="2"/>
</dbReference>
<dbReference type="PANTHER" id="PTHR10024">
    <property type="entry name" value="SYNAPTOTAGMIN"/>
    <property type="match status" value="1"/>
</dbReference>
<dbReference type="SMART" id="SM00239">
    <property type="entry name" value="C2"/>
    <property type="match status" value="2"/>
</dbReference>
<dbReference type="GO" id="GO:0005886">
    <property type="term" value="C:plasma membrane"/>
    <property type="evidence" value="ECO:0007669"/>
    <property type="project" value="TreeGrafter"/>
</dbReference>
<reference evidence="4" key="1">
    <citation type="submission" date="2021-02" db="EMBL/GenBank/DDBJ databases">
        <authorList>
            <person name="Nowell W R."/>
        </authorList>
    </citation>
    <scope>NUCLEOTIDE SEQUENCE</scope>
    <source>
        <strain evidence="4">Ploen Becks lab</strain>
    </source>
</reference>
<dbReference type="PRINTS" id="PR00360">
    <property type="entry name" value="C2DOMAIN"/>
</dbReference>
<evidence type="ECO:0000259" key="3">
    <source>
        <dbReference type="PROSITE" id="PS50004"/>
    </source>
</evidence>
<dbReference type="GO" id="GO:0005509">
    <property type="term" value="F:calcium ion binding"/>
    <property type="evidence" value="ECO:0007669"/>
    <property type="project" value="TreeGrafter"/>
</dbReference>
<dbReference type="GO" id="GO:0005544">
    <property type="term" value="F:calcium-dependent phospholipid binding"/>
    <property type="evidence" value="ECO:0007669"/>
    <property type="project" value="TreeGrafter"/>
</dbReference>
<dbReference type="GO" id="GO:0017156">
    <property type="term" value="P:calcium-ion regulated exocytosis"/>
    <property type="evidence" value="ECO:0007669"/>
    <property type="project" value="TreeGrafter"/>
</dbReference>
<dbReference type="InterPro" id="IPR035892">
    <property type="entry name" value="C2_domain_sf"/>
</dbReference>
<dbReference type="InterPro" id="IPR001565">
    <property type="entry name" value="Synaptotagmin"/>
</dbReference>
<dbReference type="AlphaFoldDB" id="A0A813PS21"/>
<dbReference type="GO" id="GO:0070382">
    <property type="term" value="C:exocytic vesicle"/>
    <property type="evidence" value="ECO:0007669"/>
    <property type="project" value="TreeGrafter"/>
</dbReference>
<evidence type="ECO:0000256" key="1">
    <source>
        <dbReference type="ARBA" id="ARBA00022737"/>
    </source>
</evidence>
<dbReference type="OrthoDB" id="270970at2759"/>
<dbReference type="GO" id="GO:0030276">
    <property type="term" value="F:clathrin binding"/>
    <property type="evidence" value="ECO:0007669"/>
    <property type="project" value="TreeGrafter"/>
</dbReference>
<keyword evidence="5" id="KW-1185">Reference proteome</keyword>
<dbReference type="EMBL" id="CAJNOC010000394">
    <property type="protein sequence ID" value="CAF0755028.1"/>
    <property type="molecule type" value="Genomic_DNA"/>
</dbReference>
<feature type="domain" description="C2" evidence="3">
    <location>
        <begin position="288"/>
        <end position="433"/>
    </location>
</feature>
<gene>
    <name evidence="4" type="ORF">OXX778_LOCUS4125</name>
</gene>
<dbReference type="Gene3D" id="2.60.40.150">
    <property type="entry name" value="C2 domain"/>
    <property type="match status" value="2"/>
</dbReference>
<dbReference type="PANTHER" id="PTHR10024:SF374">
    <property type="entry name" value="C2 DOMAIN-CONTAINING PROTEIN"/>
    <property type="match status" value="1"/>
</dbReference>
<feature type="region of interest" description="Disordered" evidence="2">
    <location>
        <begin position="137"/>
        <end position="160"/>
    </location>
</feature>
<accession>A0A813PS21</accession>
<evidence type="ECO:0000313" key="5">
    <source>
        <dbReference type="Proteomes" id="UP000663879"/>
    </source>
</evidence>
<organism evidence="4 5">
    <name type="scientific">Brachionus calyciflorus</name>
    <dbReference type="NCBI Taxonomy" id="104777"/>
    <lineage>
        <taxon>Eukaryota</taxon>
        <taxon>Metazoa</taxon>
        <taxon>Spiralia</taxon>
        <taxon>Gnathifera</taxon>
        <taxon>Rotifera</taxon>
        <taxon>Eurotatoria</taxon>
        <taxon>Monogononta</taxon>
        <taxon>Pseudotrocha</taxon>
        <taxon>Ploima</taxon>
        <taxon>Brachionidae</taxon>
        <taxon>Brachionus</taxon>
    </lineage>
</organism>
<evidence type="ECO:0000256" key="2">
    <source>
        <dbReference type="SAM" id="MobiDB-lite"/>
    </source>
</evidence>
<keyword evidence="1" id="KW-0677">Repeat</keyword>
<dbReference type="Proteomes" id="UP000663879">
    <property type="component" value="Unassembled WGS sequence"/>
</dbReference>
<dbReference type="PRINTS" id="PR00399">
    <property type="entry name" value="SYNAPTOTAGMN"/>
</dbReference>
<evidence type="ECO:0000313" key="4">
    <source>
        <dbReference type="EMBL" id="CAF0755028.1"/>
    </source>
</evidence>
<comment type="caution">
    <text evidence="4">The sequence shown here is derived from an EMBL/GenBank/DDBJ whole genome shotgun (WGS) entry which is preliminary data.</text>
</comment>
<dbReference type="GO" id="GO:0000149">
    <property type="term" value="F:SNARE binding"/>
    <property type="evidence" value="ECO:0007669"/>
    <property type="project" value="TreeGrafter"/>
</dbReference>
<dbReference type="InterPro" id="IPR000008">
    <property type="entry name" value="C2_dom"/>
</dbReference>